<proteinExistence type="predicted"/>
<comment type="caution">
    <text evidence="3">The sequence shown here is derived from an EMBL/GenBank/DDBJ whole genome shotgun (WGS) entry which is preliminary data.</text>
</comment>
<keyword evidence="4" id="KW-1185">Reference proteome</keyword>
<protein>
    <recommendedName>
        <fullName evidence="2">DUF6532 domain-containing protein</fullName>
    </recommendedName>
</protein>
<feature type="compositionally biased region" description="Basic and acidic residues" evidence="1">
    <location>
        <begin position="1"/>
        <end position="27"/>
    </location>
</feature>
<evidence type="ECO:0000313" key="3">
    <source>
        <dbReference type="EMBL" id="KAJ7646914.1"/>
    </source>
</evidence>
<accession>A0AAD7CED0</accession>
<feature type="compositionally biased region" description="Basic and acidic residues" evidence="1">
    <location>
        <begin position="54"/>
        <end position="65"/>
    </location>
</feature>
<organism evidence="3 4">
    <name type="scientific">Roridomyces roridus</name>
    <dbReference type="NCBI Taxonomy" id="1738132"/>
    <lineage>
        <taxon>Eukaryota</taxon>
        <taxon>Fungi</taxon>
        <taxon>Dikarya</taxon>
        <taxon>Basidiomycota</taxon>
        <taxon>Agaricomycotina</taxon>
        <taxon>Agaricomycetes</taxon>
        <taxon>Agaricomycetidae</taxon>
        <taxon>Agaricales</taxon>
        <taxon>Marasmiineae</taxon>
        <taxon>Mycenaceae</taxon>
        <taxon>Roridomyces</taxon>
    </lineage>
</organism>
<feature type="compositionally biased region" description="Basic and acidic residues" evidence="1">
    <location>
        <begin position="248"/>
        <end position="258"/>
    </location>
</feature>
<feature type="region of interest" description="Disordered" evidence="1">
    <location>
        <begin position="331"/>
        <end position="353"/>
    </location>
</feature>
<reference evidence="3" key="1">
    <citation type="submission" date="2023-03" db="EMBL/GenBank/DDBJ databases">
        <title>Massive genome expansion in bonnet fungi (Mycena s.s.) driven by repeated elements and novel gene families across ecological guilds.</title>
        <authorList>
            <consortium name="Lawrence Berkeley National Laboratory"/>
            <person name="Harder C.B."/>
            <person name="Miyauchi S."/>
            <person name="Viragh M."/>
            <person name="Kuo A."/>
            <person name="Thoen E."/>
            <person name="Andreopoulos B."/>
            <person name="Lu D."/>
            <person name="Skrede I."/>
            <person name="Drula E."/>
            <person name="Henrissat B."/>
            <person name="Morin E."/>
            <person name="Kohler A."/>
            <person name="Barry K."/>
            <person name="LaButti K."/>
            <person name="Morin E."/>
            <person name="Salamov A."/>
            <person name="Lipzen A."/>
            <person name="Mereny Z."/>
            <person name="Hegedus B."/>
            <person name="Baldrian P."/>
            <person name="Stursova M."/>
            <person name="Weitz H."/>
            <person name="Taylor A."/>
            <person name="Grigoriev I.V."/>
            <person name="Nagy L.G."/>
            <person name="Martin F."/>
            <person name="Kauserud H."/>
        </authorList>
    </citation>
    <scope>NUCLEOTIDE SEQUENCE</scope>
    <source>
        <strain evidence="3">9284</strain>
    </source>
</reference>
<feature type="compositionally biased region" description="Acidic residues" evidence="1">
    <location>
        <begin position="227"/>
        <end position="237"/>
    </location>
</feature>
<feature type="compositionally biased region" description="Low complexity" evidence="1">
    <location>
        <begin position="145"/>
        <end position="175"/>
    </location>
</feature>
<feature type="region of interest" description="Disordered" evidence="1">
    <location>
        <begin position="275"/>
        <end position="310"/>
    </location>
</feature>
<name>A0AAD7CED0_9AGAR</name>
<gene>
    <name evidence="3" type="ORF">FB45DRAFT_1099163</name>
</gene>
<feature type="compositionally biased region" description="Acidic residues" evidence="1">
    <location>
        <begin position="292"/>
        <end position="301"/>
    </location>
</feature>
<feature type="domain" description="DUF6532" evidence="2">
    <location>
        <begin position="384"/>
        <end position="594"/>
    </location>
</feature>
<dbReference type="EMBL" id="JARKIF010000002">
    <property type="protein sequence ID" value="KAJ7646914.1"/>
    <property type="molecule type" value="Genomic_DNA"/>
</dbReference>
<feature type="compositionally biased region" description="Acidic residues" evidence="1">
    <location>
        <begin position="176"/>
        <end position="186"/>
    </location>
</feature>
<dbReference type="AlphaFoldDB" id="A0AAD7CED0"/>
<sequence length="641" mass="69875">MSDHLTPAEKAKITRRLNQEKERRDQAIFEAQSRKSGGRQAKKDAKANALWLAKDLESDPNDKTSKSSKTPVTVGRKRMSSTTAVADNAKRAKETEPADDEPQSVSAPAKVKVTAKKHPAPSIPIDSDDEDEVPPKQKTVKKTTKAPAVSKAVKAKAPAKPAQVVVESDSETASSGEDEGSGEEYFDEKSFALEAARIVREKSLFSDDEEDELMPDAPPRRPAAPEDLFDDDVDVEESAVARKARKGRATDSDSDMELHEEMAKATRLIDRHRRLSSGSGWSSGQDVVVPDSEWDGDEGHDDEPVTPVPKKLPKVTTARQLKANLERPAVRAAVPQAEEPRNAAALPQPESTYHDAARLVLPPPGKDVRLGDQPEECKAVLRYAISGVKGQIFFIDAYPPILSRTGFAKPFILQGATALGGGGTYIIARIETDTRYIGVLGGLVSDRVNIIRGGVKKIACNVVPGLYGLLALLAAALKIKVEDLIKDHRYIFGIDLQTGRIKTDEPYGHPAIVMVIKQAILTPSVRAQHEHRFTSTNTKHPELLELPDAMVALAATAVYAALIEYRTTGERQVINFTEAAYEDTYRNHLKTLADTRAYAPVATHRLLHRLYLEAMDTHAAQPAAGSSSTLVNLIDVPGDEF</sequence>
<feature type="region of interest" description="Disordered" evidence="1">
    <location>
        <begin position="202"/>
        <end position="258"/>
    </location>
</feature>
<evidence type="ECO:0000313" key="4">
    <source>
        <dbReference type="Proteomes" id="UP001221142"/>
    </source>
</evidence>
<feature type="region of interest" description="Disordered" evidence="1">
    <location>
        <begin position="1"/>
        <end position="188"/>
    </location>
</feature>
<dbReference type="Pfam" id="PF20149">
    <property type="entry name" value="DUF6532"/>
    <property type="match status" value="1"/>
</dbReference>
<evidence type="ECO:0000256" key="1">
    <source>
        <dbReference type="SAM" id="MobiDB-lite"/>
    </source>
</evidence>
<dbReference type="Proteomes" id="UP001221142">
    <property type="component" value="Unassembled WGS sequence"/>
</dbReference>
<dbReference type="InterPro" id="IPR045341">
    <property type="entry name" value="DUF6532"/>
</dbReference>
<evidence type="ECO:0000259" key="2">
    <source>
        <dbReference type="Pfam" id="PF20149"/>
    </source>
</evidence>